<proteinExistence type="predicted"/>
<gene>
    <name evidence="8" type="ORF">COU33_05035</name>
</gene>
<protein>
    <recommendedName>
        <fullName evidence="2">peptide-methionine (R)-S-oxide reductase</fullName>
        <ecNumber evidence="2">1.8.4.12</ecNumber>
    </recommendedName>
</protein>
<dbReference type="EMBL" id="PFBZ01000213">
    <property type="protein sequence ID" value="PIT86116.1"/>
    <property type="molecule type" value="Genomic_DNA"/>
</dbReference>
<dbReference type="GO" id="GO:0033743">
    <property type="term" value="F:peptide-methionine (R)-S-oxide reductase activity"/>
    <property type="evidence" value="ECO:0007669"/>
    <property type="project" value="UniProtKB-EC"/>
</dbReference>
<evidence type="ECO:0000256" key="4">
    <source>
        <dbReference type="ARBA" id="ARBA00022833"/>
    </source>
</evidence>
<evidence type="ECO:0000313" key="8">
    <source>
        <dbReference type="EMBL" id="PIT86116.1"/>
    </source>
</evidence>
<dbReference type="AlphaFoldDB" id="A0A2M6VZZ9"/>
<keyword evidence="4" id="KW-0862">Zinc</keyword>
<dbReference type="InterPro" id="IPR028427">
    <property type="entry name" value="Met_Sox_Rdtase_MsrB"/>
</dbReference>
<dbReference type="Gene3D" id="2.170.150.20">
    <property type="entry name" value="Peptide methionine sulfoxide reductase"/>
    <property type="match status" value="1"/>
</dbReference>
<dbReference type="InterPro" id="IPR011057">
    <property type="entry name" value="Mss4-like_sf"/>
</dbReference>
<dbReference type="NCBIfam" id="NF004036">
    <property type="entry name" value="PRK05508.1"/>
    <property type="match status" value="1"/>
</dbReference>
<keyword evidence="3" id="KW-0479">Metal-binding</keyword>
<evidence type="ECO:0000256" key="1">
    <source>
        <dbReference type="ARBA" id="ARBA00001947"/>
    </source>
</evidence>
<evidence type="ECO:0000256" key="6">
    <source>
        <dbReference type="ARBA" id="ARBA00048488"/>
    </source>
</evidence>
<dbReference type="PANTHER" id="PTHR46081">
    <property type="entry name" value="PEPTIDE METHIONINE SULFOXIDE REDUCTASE 2"/>
    <property type="match status" value="1"/>
</dbReference>
<evidence type="ECO:0000256" key="3">
    <source>
        <dbReference type="ARBA" id="ARBA00022723"/>
    </source>
</evidence>
<accession>A0A2M6VZZ9</accession>
<keyword evidence="5 8" id="KW-0560">Oxidoreductase</keyword>
<evidence type="ECO:0000256" key="2">
    <source>
        <dbReference type="ARBA" id="ARBA00012499"/>
    </source>
</evidence>
<dbReference type="Proteomes" id="UP000229362">
    <property type="component" value="Unassembled WGS sequence"/>
</dbReference>
<sequence length="123" mass="13724">MTAQYAALTPEEEAVIVHKGTEAPFVGKYTDHKEKGGYVCKRCRTLLYRSEDKFESHCGWPSFDSEVPGAVTRIPDADGRRTEIVCANCDAHLGHVFEGEGYTAKNIRHCVNSISMDFVPKED</sequence>
<comment type="caution">
    <text evidence="8">The sequence shown here is derived from an EMBL/GenBank/DDBJ whole genome shotgun (WGS) entry which is preliminary data.</text>
</comment>
<evidence type="ECO:0000313" key="9">
    <source>
        <dbReference type="Proteomes" id="UP000229362"/>
    </source>
</evidence>
<comment type="cofactor">
    <cofactor evidence="1">
        <name>Zn(2+)</name>
        <dbReference type="ChEBI" id="CHEBI:29105"/>
    </cofactor>
</comment>
<dbReference type="InterPro" id="IPR002579">
    <property type="entry name" value="Met_Sox_Rdtase_MsrB_dom"/>
</dbReference>
<dbReference type="Pfam" id="PF01641">
    <property type="entry name" value="SelR"/>
    <property type="match status" value="1"/>
</dbReference>
<reference evidence="9" key="1">
    <citation type="submission" date="2017-09" db="EMBL/GenBank/DDBJ databases">
        <title>Depth-based differentiation of microbial function through sediment-hosted aquifers and enrichment of novel symbionts in the deep terrestrial subsurface.</title>
        <authorList>
            <person name="Probst A.J."/>
            <person name="Ladd B."/>
            <person name="Jarett J.K."/>
            <person name="Geller-Mcgrath D.E."/>
            <person name="Sieber C.M.K."/>
            <person name="Emerson J.B."/>
            <person name="Anantharaman K."/>
            <person name="Thomas B.C."/>
            <person name="Malmstrom R."/>
            <person name="Stieglmeier M."/>
            <person name="Klingl A."/>
            <person name="Woyke T."/>
            <person name="Ryan C.M."/>
            <person name="Banfield J.F."/>
        </authorList>
    </citation>
    <scope>NUCLEOTIDE SEQUENCE [LARGE SCALE GENOMIC DNA]</scope>
</reference>
<dbReference type="EC" id="1.8.4.12" evidence="2"/>
<dbReference type="SUPFAM" id="SSF51316">
    <property type="entry name" value="Mss4-like"/>
    <property type="match status" value="1"/>
</dbReference>
<dbReference type="GO" id="GO:0006979">
    <property type="term" value="P:response to oxidative stress"/>
    <property type="evidence" value="ECO:0007669"/>
    <property type="project" value="InterPro"/>
</dbReference>
<organism evidence="8 9">
    <name type="scientific">Candidatus Magasanikbacteria bacterium CG10_big_fil_rev_8_21_14_0_10_43_6</name>
    <dbReference type="NCBI Taxonomy" id="1974650"/>
    <lineage>
        <taxon>Bacteria</taxon>
        <taxon>Candidatus Magasanikiibacteriota</taxon>
    </lineage>
</organism>
<dbReference type="GO" id="GO:0046872">
    <property type="term" value="F:metal ion binding"/>
    <property type="evidence" value="ECO:0007669"/>
    <property type="project" value="UniProtKB-KW"/>
</dbReference>
<dbReference type="PROSITE" id="PS51790">
    <property type="entry name" value="MSRB"/>
    <property type="match status" value="1"/>
</dbReference>
<dbReference type="PANTHER" id="PTHR46081:SF8">
    <property type="entry name" value="PEPTIDE METHIONINE SULFOXIDE REDUCTASE 2"/>
    <property type="match status" value="1"/>
</dbReference>
<comment type="catalytic activity">
    <reaction evidence="6">
        <text>L-methionyl-[protein] + [thioredoxin]-disulfide + H2O = L-methionyl-(R)-S-oxide-[protein] + [thioredoxin]-dithiol</text>
        <dbReference type="Rhea" id="RHEA:24164"/>
        <dbReference type="Rhea" id="RHEA-COMP:10698"/>
        <dbReference type="Rhea" id="RHEA-COMP:10700"/>
        <dbReference type="Rhea" id="RHEA-COMP:12313"/>
        <dbReference type="Rhea" id="RHEA-COMP:12314"/>
        <dbReference type="ChEBI" id="CHEBI:15377"/>
        <dbReference type="ChEBI" id="CHEBI:16044"/>
        <dbReference type="ChEBI" id="CHEBI:29950"/>
        <dbReference type="ChEBI" id="CHEBI:45764"/>
        <dbReference type="ChEBI" id="CHEBI:50058"/>
        <dbReference type="EC" id="1.8.4.12"/>
    </reaction>
</comment>
<dbReference type="GO" id="GO:0030091">
    <property type="term" value="P:protein repair"/>
    <property type="evidence" value="ECO:0007669"/>
    <property type="project" value="InterPro"/>
</dbReference>
<feature type="domain" description="MsrB" evidence="7">
    <location>
        <begin position="1"/>
        <end position="121"/>
    </location>
</feature>
<evidence type="ECO:0000259" key="7">
    <source>
        <dbReference type="PROSITE" id="PS51790"/>
    </source>
</evidence>
<name>A0A2M6VZZ9_9BACT</name>
<evidence type="ECO:0000256" key="5">
    <source>
        <dbReference type="ARBA" id="ARBA00023002"/>
    </source>
</evidence>